<dbReference type="SUPFAM" id="SSF55811">
    <property type="entry name" value="Nudix"/>
    <property type="match status" value="1"/>
</dbReference>
<dbReference type="InterPro" id="IPR051325">
    <property type="entry name" value="Nudix_hydrolase_domain"/>
</dbReference>
<gene>
    <name evidence="7" type="ORF">AWZ03_006820</name>
</gene>
<comment type="similarity">
    <text evidence="1">Belongs to the Nudix hydrolase family.</text>
</comment>
<accession>A0A484BDA0</accession>
<dbReference type="Proteomes" id="UP000295192">
    <property type="component" value="Unassembled WGS sequence"/>
</dbReference>
<proteinExistence type="inferred from homology"/>
<protein>
    <recommendedName>
        <fullName evidence="2">Bis(5'-nucleosyl)-tetraphosphatase [asymmetrical]</fullName>
    </recommendedName>
    <alternativeName>
        <fullName evidence="5">Diadenosine 5',5'''-P1,P4-tetraphosphate asymmetrical hydrolase</fullName>
    </alternativeName>
</protein>
<dbReference type="PROSITE" id="PS00893">
    <property type="entry name" value="NUDIX_BOX"/>
    <property type="match status" value="1"/>
</dbReference>
<name>A0A484BDA0_DRONA</name>
<evidence type="ECO:0000313" key="8">
    <source>
        <dbReference type="Proteomes" id="UP000295192"/>
    </source>
</evidence>
<sequence length="149" mass="17209">MGKRAAGFVLFRRLCGEIQYLLLKASYGDFHWSAPKGHVDPGEDDFTTALRETKEEAGFDEKDLIIYRDTPLTLNYEVKGKPKVVIYWLAELRNPNQEVILSEEHTELKWLPKDAAKECVGFKDNQVMIEKFHEMILNMDKNRTNCGCP</sequence>
<evidence type="ECO:0000256" key="5">
    <source>
        <dbReference type="ARBA" id="ARBA00032644"/>
    </source>
</evidence>
<evidence type="ECO:0000256" key="1">
    <source>
        <dbReference type="ARBA" id="ARBA00005582"/>
    </source>
</evidence>
<evidence type="ECO:0000256" key="2">
    <source>
        <dbReference type="ARBA" id="ARBA00018911"/>
    </source>
</evidence>
<organism evidence="7 8">
    <name type="scientific">Drosophila navojoa</name>
    <name type="common">Fruit fly</name>
    <dbReference type="NCBI Taxonomy" id="7232"/>
    <lineage>
        <taxon>Eukaryota</taxon>
        <taxon>Metazoa</taxon>
        <taxon>Ecdysozoa</taxon>
        <taxon>Arthropoda</taxon>
        <taxon>Hexapoda</taxon>
        <taxon>Insecta</taxon>
        <taxon>Pterygota</taxon>
        <taxon>Neoptera</taxon>
        <taxon>Endopterygota</taxon>
        <taxon>Diptera</taxon>
        <taxon>Brachycera</taxon>
        <taxon>Muscomorpha</taxon>
        <taxon>Ephydroidea</taxon>
        <taxon>Drosophilidae</taxon>
        <taxon>Drosophila</taxon>
    </lineage>
</organism>
<dbReference type="Gene3D" id="3.90.79.10">
    <property type="entry name" value="Nucleoside Triphosphate Pyrophosphohydrolase"/>
    <property type="match status" value="1"/>
</dbReference>
<dbReference type="PROSITE" id="PS51462">
    <property type="entry name" value="NUDIX"/>
    <property type="match status" value="1"/>
</dbReference>
<dbReference type="OMA" id="CGQIEYL"/>
<dbReference type="PANTHER" id="PTHR21340">
    <property type="entry name" value="DIADENOSINE 5,5-P1,P4-TETRAPHOSPHATE PYROPHOSPHOHYDROLASE MUTT"/>
    <property type="match status" value="1"/>
</dbReference>
<dbReference type="STRING" id="7232.A0A484BDA0"/>
<dbReference type="Pfam" id="PF00293">
    <property type="entry name" value="NUDIX"/>
    <property type="match status" value="1"/>
</dbReference>
<keyword evidence="4" id="KW-0378">Hydrolase</keyword>
<dbReference type="GO" id="GO:0006167">
    <property type="term" value="P:AMP biosynthetic process"/>
    <property type="evidence" value="ECO:0007669"/>
    <property type="project" value="TreeGrafter"/>
</dbReference>
<evidence type="ECO:0000256" key="4">
    <source>
        <dbReference type="ARBA" id="ARBA00022801"/>
    </source>
</evidence>
<keyword evidence="3" id="KW-0547">Nucleotide-binding</keyword>
<dbReference type="SMR" id="A0A484BDA0"/>
<dbReference type="PRINTS" id="PR01405">
    <property type="entry name" value="TETRPHPHTASE"/>
</dbReference>
<dbReference type="AlphaFoldDB" id="A0A484BDA0"/>
<dbReference type="OrthoDB" id="276276at2759"/>
<evidence type="ECO:0000259" key="6">
    <source>
        <dbReference type="PROSITE" id="PS51462"/>
    </source>
</evidence>
<comment type="caution">
    <text evidence="7">The sequence shown here is derived from an EMBL/GenBank/DDBJ whole genome shotgun (WGS) entry which is preliminary data.</text>
</comment>
<dbReference type="InterPro" id="IPR015797">
    <property type="entry name" value="NUDIX_hydrolase-like_dom_sf"/>
</dbReference>
<dbReference type="EMBL" id="LSRL02000053">
    <property type="protein sequence ID" value="TDG46773.1"/>
    <property type="molecule type" value="Genomic_DNA"/>
</dbReference>
<dbReference type="GO" id="GO:0004081">
    <property type="term" value="F:bis(5'-nucleosyl)-tetraphosphatase (asymmetrical) activity"/>
    <property type="evidence" value="ECO:0007669"/>
    <property type="project" value="TreeGrafter"/>
</dbReference>
<feature type="domain" description="Nudix hydrolase" evidence="6">
    <location>
        <begin position="1"/>
        <end position="140"/>
    </location>
</feature>
<dbReference type="PANTHER" id="PTHR21340:SF0">
    <property type="entry name" value="BIS(5'-NUCLEOSYL)-TETRAPHOSPHATASE [ASYMMETRICAL]"/>
    <property type="match status" value="1"/>
</dbReference>
<evidence type="ECO:0000256" key="3">
    <source>
        <dbReference type="ARBA" id="ARBA00022741"/>
    </source>
</evidence>
<dbReference type="InterPro" id="IPR003565">
    <property type="entry name" value="Tetra_PHTase"/>
</dbReference>
<dbReference type="CDD" id="cd03428">
    <property type="entry name" value="NUDIX_Ap4A_Nudt2"/>
    <property type="match status" value="1"/>
</dbReference>
<keyword evidence="8" id="KW-1185">Reference proteome</keyword>
<dbReference type="InterPro" id="IPR000086">
    <property type="entry name" value="NUDIX_hydrolase_dom"/>
</dbReference>
<evidence type="ECO:0000313" key="7">
    <source>
        <dbReference type="EMBL" id="TDG46773.1"/>
    </source>
</evidence>
<dbReference type="GO" id="GO:0006754">
    <property type="term" value="P:ATP biosynthetic process"/>
    <property type="evidence" value="ECO:0007669"/>
    <property type="project" value="TreeGrafter"/>
</dbReference>
<dbReference type="InterPro" id="IPR020084">
    <property type="entry name" value="NUDIX_hydrolase_CS"/>
</dbReference>
<dbReference type="GO" id="GO:0000166">
    <property type="term" value="F:nucleotide binding"/>
    <property type="evidence" value="ECO:0007669"/>
    <property type="project" value="UniProtKB-KW"/>
</dbReference>
<reference evidence="7 8" key="1">
    <citation type="journal article" date="2019" name="J. Hered.">
        <title>An Improved Genome Assembly for Drosophila navojoa, the Basal Species in the mojavensis Cluster.</title>
        <authorList>
            <person name="Vanderlinde T."/>
            <person name="Dupim E.G."/>
            <person name="Nazario-Yepiz N.O."/>
            <person name="Carvalho A.B."/>
        </authorList>
    </citation>
    <scope>NUCLEOTIDE SEQUENCE [LARGE SCALE GENOMIC DNA]</scope>
    <source>
        <strain evidence="7">Navoj_Jal97</strain>
        <tissue evidence="7">Whole organism</tissue>
    </source>
</reference>